<evidence type="ECO:0000256" key="5">
    <source>
        <dbReference type="ARBA" id="ARBA00023004"/>
    </source>
</evidence>
<keyword evidence="7 11" id="KW-0805">Transcription regulation</keyword>
<evidence type="ECO:0000256" key="11">
    <source>
        <dbReference type="HAMAP-Rule" id="MF_01479"/>
    </source>
</evidence>
<comment type="caution">
    <text evidence="13">The sequence shown here is derived from an EMBL/GenBank/DDBJ whole genome shotgun (WGS) entry which is preliminary data.</text>
</comment>
<dbReference type="InterPro" id="IPR034768">
    <property type="entry name" value="4FE4S_WBL"/>
</dbReference>
<keyword evidence="14" id="KW-1185">Reference proteome</keyword>
<organism evidence="13 14">
    <name type="scientific">Actinoallomurus vinaceus</name>
    <dbReference type="NCBI Taxonomy" id="1080074"/>
    <lineage>
        <taxon>Bacteria</taxon>
        <taxon>Bacillati</taxon>
        <taxon>Actinomycetota</taxon>
        <taxon>Actinomycetes</taxon>
        <taxon>Streptosporangiales</taxon>
        <taxon>Thermomonosporaceae</taxon>
        <taxon>Actinoallomurus</taxon>
    </lineage>
</organism>
<evidence type="ECO:0000256" key="1">
    <source>
        <dbReference type="ARBA" id="ARBA00004496"/>
    </source>
</evidence>
<feature type="domain" description="4Fe-4S Wbl-type" evidence="12">
    <location>
        <begin position="12"/>
        <end position="72"/>
    </location>
</feature>
<feature type="binding site" evidence="11">
    <location>
        <position position="39"/>
    </location>
    <ligand>
        <name>[4Fe-4S] cluster</name>
        <dbReference type="ChEBI" id="CHEBI:49883"/>
    </ligand>
</feature>
<comment type="PTM">
    <text evidence="11">The Fe-S cluster can be nitrosylated by nitric oxide (NO).</text>
</comment>
<evidence type="ECO:0000259" key="12">
    <source>
        <dbReference type="PROSITE" id="PS51674"/>
    </source>
</evidence>
<evidence type="ECO:0000256" key="7">
    <source>
        <dbReference type="ARBA" id="ARBA00023015"/>
    </source>
</evidence>
<name>A0ABP8UTL9_9ACTN</name>
<keyword evidence="6 11" id="KW-0411">Iron-sulfur</keyword>
<keyword evidence="4 11" id="KW-0479">Metal-binding</keyword>
<reference evidence="14" key="1">
    <citation type="journal article" date="2019" name="Int. J. Syst. Evol. Microbiol.">
        <title>The Global Catalogue of Microorganisms (GCM) 10K type strain sequencing project: providing services to taxonomists for standard genome sequencing and annotation.</title>
        <authorList>
            <consortium name="The Broad Institute Genomics Platform"/>
            <consortium name="The Broad Institute Genome Sequencing Center for Infectious Disease"/>
            <person name="Wu L."/>
            <person name="Ma J."/>
        </authorList>
    </citation>
    <scope>NUCLEOTIDE SEQUENCE [LARGE SCALE GENOMIC DNA]</scope>
    <source>
        <strain evidence="14">JCM 17939</strain>
    </source>
</reference>
<comment type="PTM">
    <text evidence="11">Upon Fe-S cluster removal intramolecular disulfide bonds are formed.</text>
</comment>
<evidence type="ECO:0000256" key="8">
    <source>
        <dbReference type="ARBA" id="ARBA00023125"/>
    </source>
</evidence>
<dbReference type="HAMAP" id="MF_01479">
    <property type="entry name" value="WhiB"/>
    <property type="match status" value="1"/>
</dbReference>
<keyword evidence="5 11" id="KW-0408">Iron</keyword>
<feature type="binding site" evidence="11">
    <location>
        <position position="42"/>
    </location>
    <ligand>
        <name>[4Fe-4S] cluster</name>
        <dbReference type="ChEBI" id="CHEBI:49883"/>
    </ligand>
</feature>
<keyword evidence="10 11" id="KW-0804">Transcription</keyword>
<protein>
    <recommendedName>
        <fullName evidence="11">Transcriptional regulator WhiB</fullName>
    </recommendedName>
</protein>
<evidence type="ECO:0000313" key="14">
    <source>
        <dbReference type="Proteomes" id="UP001501442"/>
    </source>
</evidence>
<sequence length="84" mass="9719">MLFEVAWMNRAECQKVDPELFFPIGELTPDQEAEARAVCGRCPVRADCLHYSLETAQRYGIWGGTDEDERRLMRARRTSHSGMR</sequence>
<evidence type="ECO:0000256" key="6">
    <source>
        <dbReference type="ARBA" id="ARBA00023014"/>
    </source>
</evidence>
<proteinExistence type="inferred from homology"/>
<evidence type="ECO:0000256" key="3">
    <source>
        <dbReference type="ARBA" id="ARBA00022485"/>
    </source>
</evidence>
<evidence type="ECO:0000256" key="2">
    <source>
        <dbReference type="ARBA" id="ARBA00006597"/>
    </source>
</evidence>
<evidence type="ECO:0000256" key="10">
    <source>
        <dbReference type="ARBA" id="ARBA00023163"/>
    </source>
</evidence>
<keyword evidence="11" id="KW-0963">Cytoplasm</keyword>
<dbReference type="InterPro" id="IPR003482">
    <property type="entry name" value="Whib"/>
</dbReference>
<feature type="binding site" evidence="11">
    <location>
        <position position="48"/>
    </location>
    <ligand>
        <name>[4Fe-4S] cluster</name>
        <dbReference type="ChEBI" id="CHEBI:49883"/>
    </ligand>
</feature>
<accession>A0ABP8UTL9</accession>
<evidence type="ECO:0000256" key="4">
    <source>
        <dbReference type="ARBA" id="ARBA00022723"/>
    </source>
</evidence>
<keyword evidence="3 11" id="KW-0004">4Fe-4S</keyword>
<keyword evidence="8 11" id="KW-0238">DNA-binding</keyword>
<comment type="function">
    <text evidence="11">Acts as a transcriptional regulator. Probably redox-responsive. The apo- but not holo-form probably binds DNA.</text>
</comment>
<evidence type="ECO:0000256" key="9">
    <source>
        <dbReference type="ARBA" id="ARBA00023157"/>
    </source>
</evidence>
<dbReference type="PROSITE" id="PS51674">
    <property type="entry name" value="4FE4S_WBL"/>
    <property type="match status" value="1"/>
</dbReference>
<comment type="cofactor">
    <cofactor evidence="11">
        <name>[4Fe-4S] cluster</name>
        <dbReference type="ChEBI" id="CHEBI:49883"/>
    </cofactor>
    <text evidence="11">Binds 1 [4Fe-4S] cluster per subunit. Following nitrosylation of the [4Fe-4S] cluster binds 1 [4Fe-8(NO)] cluster per subunit.</text>
</comment>
<keyword evidence="9 11" id="KW-1015">Disulfide bond</keyword>
<dbReference type="Pfam" id="PF02467">
    <property type="entry name" value="Whib"/>
    <property type="match status" value="1"/>
</dbReference>
<dbReference type="PANTHER" id="PTHR38839">
    <property type="entry name" value="TRANSCRIPTIONAL REGULATOR WHID-RELATED"/>
    <property type="match status" value="1"/>
</dbReference>
<dbReference type="Proteomes" id="UP001501442">
    <property type="component" value="Unassembled WGS sequence"/>
</dbReference>
<evidence type="ECO:0000313" key="13">
    <source>
        <dbReference type="EMBL" id="GAA4638434.1"/>
    </source>
</evidence>
<feature type="binding site" evidence="11">
    <location>
        <position position="13"/>
    </location>
    <ligand>
        <name>[4Fe-4S] cluster</name>
        <dbReference type="ChEBI" id="CHEBI:49883"/>
    </ligand>
</feature>
<dbReference type="EMBL" id="BAABHK010000023">
    <property type="protein sequence ID" value="GAA4638434.1"/>
    <property type="molecule type" value="Genomic_DNA"/>
</dbReference>
<gene>
    <name evidence="11" type="primary">whiB</name>
    <name evidence="13" type="ORF">GCM10023196_096060</name>
</gene>
<comment type="subcellular location">
    <subcellularLocation>
        <location evidence="1 11">Cytoplasm</location>
    </subcellularLocation>
</comment>
<comment type="similarity">
    <text evidence="2 11">Belongs to the WhiB family.</text>
</comment>